<comment type="caution">
    <text evidence="3">The sequence shown here is derived from an EMBL/GenBank/DDBJ whole genome shotgun (WGS) entry which is preliminary data.</text>
</comment>
<accession>A0A812Q435</accession>
<feature type="non-terminal residue" evidence="3">
    <location>
        <position position="1"/>
    </location>
</feature>
<feature type="chain" id="PRO_5032834979" description="Choice-of-anchor I domain-containing protein" evidence="1">
    <location>
        <begin position="17"/>
        <end position="367"/>
    </location>
</feature>
<gene>
    <name evidence="3" type="ORF">SPIL2461_LOCUS8978</name>
</gene>
<dbReference type="AlphaFoldDB" id="A0A812Q435"/>
<dbReference type="PANTHER" id="PTHR46928">
    <property type="entry name" value="MESENCHYME-SPECIFIC CELL SURFACE GLYCOPROTEIN"/>
    <property type="match status" value="1"/>
</dbReference>
<feature type="domain" description="Choice-of-anchor I" evidence="2">
    <location>
        <begin position="263"/>
        <end position="366"/>
    </location>
</feature>
<dbReference type="OrthoDB" id="425936at2759"/>
<dbReference type="EMBL" id="CAJNIZ010015124">
    <property type="protein sequence ID" value="CAE7369709.1"/>
    <property type="molecule type" value="Genomic_DNA"/>
</dbReference>
<name>A0A812Q435_SYMPI</name>
<keyword evidence="1" id="KW-0732">Signal</keyword>
<keyword evidence="4" id="KW-1185">Reference proteome</keyword>
<dbReference type="InterPro" id="IPR055188">
    <property type="entry name" value="Choice_anch_I"/>
</dbReference>
<organism evidence="3 4">
    <name type="scientific">Symbiodinium pilosum</name>
    <name type="common">Dinoflagellate</name>
    <dbReference type="NCBI Taxonomy" id="2952"/>
    <lineage>
        <taxon>Eukaryota</taxon>
        <taxon>Sar</taxon>
        <taxon>Alveolata</taxon>
        <taxon>Dinophyceae</taxon>
        <taxon>Suessiales</taxon>
        <taxon>Symbiodiniaceae</taxon>
        <taxon>Symbiodinium</taxon>
    </lineage>
</organism>
<dbReference type="SUPFAM" id="SSF75011">
    <property type="entry name" value="3-carboxy-cis,cis-mucoante lactonizing enzyme"/>
    <property type="match status" value="1"/>
</dbReference>
<evidence type="ECO:0000256" key="1">
    <source>
        <dbReference type="SAM" id="SignalP"/>
    </source>
</evidence>
<evidence type="ECO:0000313" key="4">
    <source>
        <dbReference type="Proteomes" id="UP000649617"/>
    </source>
</evidence>
<dbReference type="PANTHER" id="PTHR46928:SF1">
    <property type="entry name" value="MESENCHYME-SPECIFIC CELL SURFACE GLYCOPROTEIN"/>
    <property type="match status" value="1"/>
</dbReference>
<protein>
    <recommendedName>
        <fullName evidence="2">Choice-of-anchor I domain-containing protein</fullName>
    </recommendedName>
</protein>
<proteinExistence type="predicted"/>
<reference evidence="3" key="1">
    <citation type="submission" date="2021-02" db="EMBL/GenBank/DDBJ databases">
        <authorList>
            <person name="Dougan E. K."/>
            <person name="Rhodes N."/>
            <person name="Thang M."/>
            <person name="Chan C."/>
        </authorList>
    </citation>
    <scope>NUCLEOTIDE SEQUENCE</scope>
</reference>
<evidence type="ECO:0000259" key="2">
    <source>
        <dbReference type="Pfam" id="PF22494"/>
    </source>
</evidence>
<dbReference type="Pfam" id="PF22494">
    <property type="entry name" value="choice_anch_I"/>
    <property type="match status" value="1"/>
</dbReference>
<feature type="signal peptide" evidence="1">
    <location>
        <begin position="1"/>
        <end position="16"/>
    </location>
</feature>
<dbReference type="Proteomes" id="UP000649617">
    <property type="component" value="Unassembled WGS sequence"/>
</dbReference>
<dbReference type="InterPro" id="IPR052956">
    <property type="entry name" value="Mesenchyme-surface_protein"/>
</dbReference>
<evidence type="ECO:0000313" key="3">
    <source>
        <dbReference type="EMBL" id="CAE7369709.1"/>
    </source>
</evidence>
<sequence length="367" mass="38952">MLRSLVAMLFLLPAAARPRRLGKTPSFDSSSARSTPTNFAMVSRVYIPYNASSSALAFGMGAAEQVAYDHTQMYAYAVSEQGVLNVIDWQNVSNPQVLSNLAYDFAGAKLTDIEICSSQGVMFVGAGAADTVSNGQVHVLSTVQRSSPTKPVSHGTLTTGPLPDMVLPNSDCTKLAVANEGEGEIISDSLVDPEGTVMIITASDWTNPSSATTQTVSLNAYNDSQLMDMGVHLPLPKGAMEYFDDHSNWKDSLNFSAARAAYTSAMNLEPEYLSWSADDTTLFVNLQENNAVAVIAVPASGSPTLSTISGLGMKDHGTVPIDINKGDKACTQATYAGLMTLRQPDAIQAVQVDGKTYVITANEGDDK</sequence>